<feature type="domain" description="HTH araC/xylS-type" evidence="4">
    <location>
        <begin position="15"/>
        <end position="114"/>
    </location>
</feature>
<dbReference type="Gene3D" id="3.20.80.10">
    <property type="entry name" value="Regulatory factor, effector binding domain"/>
    <property type="match status" value="1"/>
</dbReference>
<dbReference type="InterPro" id="IPR010499">
    <property type="entry name" value="AraC_E-bd"/>
</dbReference>
<dbReference type="PROSITE" id="PS00041">
    <property type="entry name" value="HTH_ARAC_FAMILY_1"/>
    <property type="match status" value="1"/>
</dbReference>
<dbReference type="SUPFAM" id="SSF46689">
    <property type="entry name" value="Homeodomain-like"/>
    <property type="match status" value="2"/>
</dbReference>
<dbReference type="AlphaFoldDB" id="A0A4R2NX35"/>
<evidence type="ECO:0000313" key="6">
    <source>
        <dbReference type="Proteomes" id="UP000294564"/>
    </source>
</evidence>
<dbReference type="InterPro" id="IPR020449">
    <property type="entry name" value="Tscrpt_reg_AraC-type_HTH"/>
</dbReference>
<dbReference type="Proteomes" id="UP000294564">
    <property type="component" value="Unassembled WGS sequence"/>
</dbReference>
<dbReference type="PROSITE" id="PS01124">
    <property type="entry name" value="HTH_ARAC_FAMILY_2"/>
    <property type="match status" value="1"/>
</dbReference>
<dbReference type="PANTHER" id="PTHR40055:SF1">
    <property type="entry name" value="TRANSCRIPTIONAL REGULATOR YGIV-RELATED"/>
    <property type="match status" value="1"/>
</dbReference>
<keyword evidence="2" id="KW-0238">DNA-binding</keyword>
<dbReference type="SMART" id="SM00871">
    <property type="entry name" value="AraC_E_bind"/>
    <property type="match status" value="1"/>
</dbReference>
<dbReference type="SMART" id="SM00342">
    <property type="entry name" value="HTH_ARAC"/>
    <property type="match status" value="1"/>
</dbReference>
<evidence type="ECO:0000259" key="4">
    <source>
        <dbReference type="PROSITE" id="PS01124"/>
    </source>
</evidence>
<evidence type="ECO:0000256" key="3">
    <source>
        <dbReference type="ARBA" id="ARBA00023163"/>
    </source>
</evidence>
<name>A0A4R2NX35_9FLAO</name>
<evidence type="ECO:0000256" key="1">
    <source>
        <dbReference type="ARBA" id="ARBA00023015"/>
    </source>
</evidence>
<keyword evidence="3" id="KW-0804">Transcription</keyword>
<keyword evidence="6" id="KW-1185">Reference proteome</keyword>
<dbReference type="RefSeq" id="WP_132793495.1">
    <property type="nucleotide sequence ID" value="NZ_SLXM01000002.1"/>
</dbReference>
<accession>A0A4R2NX35</accession>
<dbReference type="PANTHER" id="PTHR40055">
    <property type="entry name" value="TRANSCRIPTIONAL REGULATOR YGIV-RELATED"/>
    <property type="match status" value="1"/>
</dbReference>
<dbReference type="GO" id="GO:0003700">
    <property type="term" value="F:DNA-binding transcription factor activity"/>
    <property type="evidence" value="ECO:0007669"/>
    <property type="project" value="InterPro"/>
</dbReference>
<dbReference type="InterPro" id="IPR050908">
    <property type="entry name" value="SmbC-like"/>
</dbReference>
<comment type="caution">
    <text evidence="5">The sequence shown here is derived from an EMBL/GenBank/DDBJ whole genome shotgun (WGS) entry which is preliminary data.</text>
</comment>
<dbReference type="SUPFAM" id="SSF55136">
    <property type="entry name" value="Probable bacterial effector-binding domain"/>
    <property type="match status" value="1"/>
</dbReference>
<gene>
    <name evidence="5" type="ORF">EV195_102100</name>
</gene>
<dbReference type="Pfam" id="PF06445">
    <property type="entry name" value="GyrI-like"/>
    <property type="match status" value="1"/>
</dbReference>
<organism evidence="5 6">
    <name type="scientific">Tenacibaculum skagerrakense</name>
    <dbReference type="NCBI Taxonomy" id="186571"/>
    <lineage>
        <taxon>Bacteria</taxon>
        <taxon>Pseudomonadati</taxon>
        <taxon>Bacteroidota</taxon>
        <taxon>Flavobacteriia</taxon>
        <taxon>Flavobacteriales</taxon>
        <taxon>Flavobacteriaceae</taxon>
        <taxon>Tenacibaculum</taxon>
    </lineage>
</organism>
<dbReference type="InterPro" id="IPR029442">
    <property type="entry name" value="GyrI-like"/>
</dbReference>
<protein>
    <submittedName>
        <fullName evidence="5">AraC family transcriptional regulator</fullName>
    </submittedName>
</protein>
<reference evidence="5 6" key="1">
    <citation type="submission" date="2019-03" db="EMBL/GenBank/DDBJ databases">
        <title>Genomic Encyclopedia of Type Strains, Phase IV (KMG-IV): sequencing the most valuable type-strain genomes for metagenomic binning, comparative biology and taxonomic classification.</title>
        <authorList>
            <person name="Goeker M."/>
        </authorList>
    </citation>
    <scope>NUCLEOTIDE SEQUENCE [LARGE SCALE GENOMIC DNA]</scope>
    <source>
        <strain evidence="5 6">DSM 14836</strain>
    </source>
</reference>
<dbReference type="Gene3D" id="1.10.10.60">
    <property type="entry name" value="Homeodomain-like"/>
    <property type="match status" value="2"/>
</dbReference>
<dbReference type="EMBL" id="SLXM01000002">
    <property type="protein sequence ID" value="TCP26759.1"/>
    <property type="molecule type" value="Genomic_DNA"/>
</dbReference>
<dbReference type="InterPro" id="IPR011256">
    <property type="entry name" value="Reg_factor_effector_dom_sf"/>
</dbReference>
<dbReference type="InterPro" id="IPR018060">
    <property type="entry name" value="HTH_AraC"/>
</dbReference>
<dbReference type="PRINTS" id="PR00032">
    <property type="entry name" value="HTHARAC"/>
</dbReference>
<evidence type="ECO:0000256" key="2">
    <source>
        <dbReference type="ARBA" id="ARBA00023125"/>
    </source>
</evidence>
<dbReference type="OrthoDB" id="9816011at2"/>
<sequence length="307" mass="35412">MKMNEKNNHLSVRMHQAIQYIEEHSASKLLLENVAQQAFLSPYHFHRIFSSITGETFTSFVTRKKIERAANFLLHANEKSISEITDITGFSSISTFSRTFKKFYGVSPTEFKHKCNSRFSKISKTKSKNGKIDTDLEQYIYNMKNLVNYIDEKATAIEVKTVNEIPVAYVPHIGAFENVGIAFDKLLKWAYPKGLMNDNCRILSVYHDSPKVTETSKLKMSACISLENSSVNTSEINTRIISSRKYISVTFTLGLDEFKKTYEAIFVWIFDKGFKVDDSRDPFDEYHNNFNEHPQKLCNLTIYIPVQ</sequence>
<dbReference type="Pfam" id="PF12833">
    <property type="entry name" value="HTH_18"/>
    <property type="match status" value="1"/>
</dbReference>
<dbReference type="InterPro" id="IPR009057">
    <property type="entry name" value="Homeodomain-like_sf"/>
</dbReference>
<dbReference type="InterPro" id="IPR018062">
    <property type="entry name" value="HTH_AraC-typ_CS"/>
</dbReference>
<evidence type="ECO:0000313" key="5">
    <source>
        <dbReference type="EMBL" id="TCP26759.1"/>
    </source>
</evidence>
<keyword evidence="1" id="KW-0805">Transcription regulation</keyword>
<proteinExistence type="predicted"/>
<dbReference type="GO" id="GO:0043565">
    <property type="term" value="F:sequence-specific DNA binding"/>
    <property type="evidence" value="ECO:0007669"/>
    <property type="project" value="InterPro"/>
</dbReference>